<dbReference type="InterPro" id="IPR051165">
    <property type="entry name" value="Multifunctional_ANK_Repeat"/>
</dbReference>
<protein>
    <submittedName>
        <fullName evidence="4">Uncharacterized protein</fullName>
    </submittedName>
</protein>
<dbReference type="SUPFAM" id="SSF48403">
    <property type="entry name" value="Ankyrin repeat"/>
    <property type="match status" value="2"/>
</dbReference>
<dbReference type="SMART" id="SM00248">
    <property type="entry name" value="ANK"/>
    <property type="match status" value="12"/>
</dbReference>
<feature type="repeat" description="ANK" evidence="3">
    <location>
        <begin position="429"/>
        <end position="461"/>
    </location>
</feature>
<dbReference type="Proteomes" id="UP001497623">
    <property type="component" value="Unassembled WGS sequence"/>
</dbReference>
<evidence type="ECO:0000256" key="2">
    <source>
        <dbReference type="ARBA" id="ARBA00023043"/>
    </source>
</evidence>
<keyword evidence="1" id="KW-0677">Repeat</keyword>
<name>A0AAV2RCF4_MEGNR</name>
<dbReference type="PANTHER" id="PTHR24123:SF134">
    <property type="entry name" value="PFS DOMAIN-CONTAINING PROTEIN"/>
    <property type="match status" value="1"/>
</dbReference>
<evidence type="ECO:0000256" key="1">
    <source>
        <dbReference type="ARBA" id="ARBA00022737"/>
    </source>
</evidence>
<dbReference type="EMBL" id="CAXKWB010019101">
    <property type="protein sequence ID" value="CAL4121662.1"/>
    <property type="molecule type" value="Genomic_DNA"/>
</dbReference>
<feature type="repeat" description="ANK" evidence="3">
    <location>
        <begin position="462"/>
        <end position="494"/>
    </location>
</feature>
<organism evidence="4 5">
    <name type="scientific">Meganyctiphanes norvegica</name>
    <name type="common">Northern krill</name>
    <name type="synonym">Thysanopoda norvegica</name>
    <dbReference type="NCBI Taxonomy" id="48144"/>
    <lineage>
        <taxon>Eukaryota</taxon>
        <taxon>Metazoa</taxon>
        <taxon>Ecdysozoa</taxon>
        <taxon>Arthropoda</taxon>
        <taxon>Crustacea</taxon>
        <taxon>Multicrustacea</taxon>
        <taxon>Malacostraca</taxon>
        <taxon>Eumalacostraca</taxon>
        <taxon>Eucarida</taxon>
        <taxon>Euphausiacea</taxon>
        <taxon>Euphausiidae</taxon>
        <taxon>Meganyctiphanes</taxon>
    </lineage>
</organism>
<dbReference type="InterPro" id="IPR036770">
    <property type="entry name" value="Ankyrin_rpt-contain_sf"/>
</dbReference>
<keyword evidence="5" id="KW-1185">Reference proteome</keyword>
<gene>
    <name evidence="4" type="ORF">MNOR_LOCUS22544</name>
</gene>
<feature type="repeat" description="ANK" evidence="3">
    <location>
        <begin position="295"/>
        <end position="327"/>
    </location>
</feature>
<feature type="non-terminal residue" evidence="4">
    <location>
        <position position="544"/>
    </location>
</feature>
<dbReference type="PROSITE" id="PS50088">
    <property type="entry name" value="ANK_REPEAT"/>
    <property type="match status" value="7"/>
</dbReference>
<dbReference type="PROSITE" id="PS50297">
    <property type="entry name" value="ANK_REP_REGION"/>
    <property type="match status" value="3"/>
</dbReference>
<dbReference type="InterPro" id="IPR002110">
    <property type="entry name" value="Ankyrin_rpt"/>
</dbReference>
<reference evidence="4 5" key="1">
    <citation type="submission" date="2024-05" db="EMBL/GenBank/DDBJ databases">
        <authorList>
            <person name="Wallberg A."/>
        </authorList>
    </citation>
    <scope>NUCLEOTIDE SEQUENCE [LARGE SCALE GENOMIC DNA]</scope>
</reference>
<comment type="caution">
    <text evidence="4">The sequence shown here is derived from an EMBL/GenBank/DDBJ whole genome shotgun (WGS) entry which is preliminary data.</text>
</comment>
<evidence type="ECO:0000313" key="5">
    <source>
        <dbReference type="Proteomes" id="UP001497623"/>
    </source>
</evidence>
<sequence>MVPIRSDIHDFLCRSCNPKCPIGSVSTALAKMFVSGDLDTLNKCLVSGVDPNLSLPGGYTPLTTVIKNAEPERWVIATKILLEAGASPNVKDPSCGRTVLSLLAESGKSELVLLALKNGANYTTSDPDGETPLSIAVYYRHLECINFLLQYGADPNTICSDGNSVLMQAVGRAHSVGIHRTLSCVKALLHNGARTDFVGRGGTTLLMAAGKRSDYVKELLKAGANPDSTDDQGETALMKAVDYDAVDVVQALVRGGANVNIQSNFGFVAAMTASSEEVMVLLLENDADLDMIDYDGNTILHHQTGRDRSVLCNLLLNYGAKIDAINFMGDTPLQLSVRSRNYITSNLLLDRGSKPSSVNKRCISILQNAIVPWDYFNTHNLFTEFNTSDSASQYLFHTTECGGRVTEKTLSLVKRLLVQGADVNHSGEAGVSALMLATATGDATLIQSLLNAGVHVNATDEEGRTALAYSCRWGYENAARMLLSSGSLVNTVDKHNNIPVFYAAHHCHTDILILLSVELAFYFKECQAQHSMYLDYIKTNRENK</sequence>
<dbReference type="Gene3D" id="1.25.40.20">
    <property type="entry name" value="Ankyrin repeat-containing domain"/>
    <property type="match status" value="2"/>
</dbReference>
<keyword evidence="2 3" id="KW-0040">ANK repeat</keyword>
<evidence type="ECO:0000256" key="3">
    <source>
        <dbReference type="PROSITE-ProRule" id="PRU00023"/>
    </source>
</evidence>
<feature type="repeat" description="ANK" evidence="3">
    <location>
        <begin position="128"/>
        <end position="160"/>
    </location>
</feature>
<accession>A0AAV2RCF4</accession>
<feature type="repeat" description="ANK" evidence="3">
    <location>
        <begin position="232"/>
        <end position="264"/>
    </location>
</feature>
<feature type="repeat" description="ANK" evidence="3">
    <location>
        <begin position="57"/>
        <end position="93"/>
    </location>
</feature>
<dbReference type="Pfam" id="PF12796">
    <property type="entry name" value="Ank_2"/>
    <property type="match status" value="4"/>
</dbReference>
<dbReference type="PANTHER" id="PTHR24123">
    <property type="entry name" value="ANKYRIN REPEAT-CONTAINING"/>
    <property type="match status" value="1"/>
</dbReference>
<evidence type="ECO:0000313" key="4">
    <source>
        <dbReference type="EMBL" id="CAL4121662.1"/>
    </source>
</evidence>
<proteinExistence type="predicted"/>
<feature type="repeat" description="ANK" evidence="3">
    <location>
        <begin position="328"/>
        <end position="360"/>
    </location>
</feature>
<dbReference type="AlphaFoldDB" id="A0AAV2RCF4"/>